<reference evidence="2 3" key="1">
    <citation type="submission" date="2019-12" db="EMBL/GenBank/DDBJ databases">
        <title>Genomic-based taxomic classification of the family Erythrobacteraceae.</title>
        <authorList>
            <person name="Xu L."/>
        </authorList>
    </citation>
    <scope>NUCLEOTIDE SEQUENCE [LARGE SCALE GENOMIC DNA]</scope>
    <source>
        <strain evidence="2 3">KCTC 52763</strain>
    </source>
</reference>
<gene>
    <name evidence="2" type="ORF">GRI41_10765</name>
</gene>
<protein>
    <submittedName>
        <fullName evidence="2">Transglutaminase family protein</fullName>
    </submittedName>
</protein>
<dbReference type="EMBL" id="WTYX01000002">
    <property type="protein sequence ID" value="MXO91307.1"/>
    <property type="molecule type" value="Genomic_DNA"/>
</dbReference>
<evidence type="ECO:0000259" key="1">
    <source>
        <dbReference type="SMART" id="SM00460"/>
    </source>
</evidence>
<keyword evidence="3" id="KW-1185">Reference proteome</keyword>
<dbReference type="InterPro" id="IPR013589">
    <property type="entry name" value="Bac_transglu_N"/>
</dbReference>
<comment type="caution">
    <text evidence="2">The sequence shown here is derived from an EMBL/GenBank/DDBJ whole genome shotgun (WGS) entry which is preliminary data.</text>
</comment>
<dbReference type="RefSeq" id="WP_160605001.1">
    <property type="nucleotide sequence ID" value="NZ_WTYX01000002.1"/>
</dbReference>
<dbReference type="Gene3D" id="3.10.620.30">
    <property type="match status" value="1"/>
</dbReference>
<dbReference type="OrthoDB" id="9804023at2"/>
<feature type="domain" description="Transglutaminase-like" evidence="1">
    <location>
        <begin position="159"/>
        <end position="223"/>
    </location>
</feature>
<proteinExistence type="predicted"/>
<evidence type="ECO:0000313" key="3">
    <source>
        <dbReference type="Proteomes" id="UP000442714"/>
    </source>
</evidence>
<name>A0A844ZX20_9SPHN</name>
<dbReference type="Proteomes" id="UP000442714">
    <property type="component" value="Unassembled WGS sequence"/>
</dbReference>
<dbReference type="Pfam" id="PF01841">
    <property type="entry name" value="Transglut_core"/>
    <property type="match status" value="1"/>
</dbReference>
<accession>A0A844ZX20</accession>
<dbReference type="SUPFAM" id="SSF54001">
    <property type="entry name" value="Cysteine proteinases"/>
    <property type="match status" value="1"/>
</dbReference>
<dbReference type="PANTHER" id="PTHR33490">
    <property type="entry name" value="BLR5614 PROTEIN-RELATED"/>
    <property type="match status" value="1"/>
</dbReference>
<dbReference type="InterPro" id="IPR002931">
    <property type="entry name" value="Transglutaminase-like"/>
</dbReference>
<dbReference type="SMART" id="SM00460">
    <property type="entry name" value="TGc"/>
    <property type="match status" value="1"/>
</dbReference>
<dbReference type="Pfam" id="PF08379">
    <property type="entry name" value="Bact_transglu_N"/>
    <property type="match status" value="1"/>
</dbReference>
<dbReference type="PANTHER" id="PTHR33490:SF6">
    <property type="entry name" value="SLL1049 PROTEIN"/>
    <property type="match status" value="1"/>
</dbReference>
<evidence type="ECO:0000313" key="2">
    <source>
        <dbReference type="EMBL" id="MXO91307.1"/>
    </source>
</evidence>
<dbReference type="InterPro" id="IPR038765">
    <property type="entry name" value="Papain-like_cys_pep_sf"/>
</dbReference>
<organism evidence="2 3">
    <name type="scientific">Pontixanthobacter aquaemixtae</name>
    <dbReference type="NCBI Taxonomy" id="1958940"/>
    <lineage>
        <taxon>Bacteria</taxon>
        <taxon>Pseudomonadati</taxon>
        <taxon>Pseudomonadota</taxon>
        <taxon>Alphaproteobacteria</taxon>
        <taxon>Sphingomonadales</taxon>
        <taxon>Erythrobacteraceae</taxon>
        <taxon>Pontixanthobacter</taxon>
    </lineage>
</organism>
<sequence length="266" mass="29222">MQLSVKHTTHYQYDVPVDYGLQQVRLTPMERDGQKALSWDLTIEGGKKELAFTDQYNNHVELISIDPGGSEIAISCDGEIEVSEASGVVGPHNGYMPLWNFKRETDLTQGGAGISALIEQLGSDHSDDIEKAHRLSALIVERVPYLVGRTDADSTAEGALDAGGGVCQDHAHIFLTAMRKLGFPARYVSGYLMMNDRIDQDATHAWAEAHFGGIGWVGFDVSNGYSPDERYIRVATGLDYRDASPISGMRYGNAKENMVVQLQVQQ</sequence>
<dbReference type="AlphaFoldDB" id="A0A844ZX20"/>